<dbReference type="RefSeq" id="WP_007491339.1">
    <property type="nucleotide sequence ID" value="NZ_AGBF01000004.1"/>
</dbReference>
<comment type="caution">
    <text evidence="2">The sequence shown here is derived from an EMBL/GenBank/DDBJ whole genome shotgun (WGS) entry which is preliminary data.</text>
</comment>
<proteinExistence type="predicted"/>
<feature type="region of interest" description="Disordered" evidence="1">
    <location>
        <begin position="18"/>
        <end position="40"/>
    </location>
</feature>
<feature type="compositionally biased region" description="Pro residues" evidence="1">
    <location>
        <begin position="31"/>
        <end position="40"/>
    </location>
</feature>
<gene>
    <name evidence="2" type="ORF">SZN_03027</name>
</gene>
<protein>
    <submittedName>
        <fullName evidence="2">Uncharacterized protein</fullName>
    </submittedName>
</protein>
<keyword evidence="3" id="KW-1185">Reference proteome</keyword>
<dbReference type="AlphaFoldDB" id="G2G552"/>
<sequence>MRERGDAVTEARAVAAHTRNQAARLLDDTEPAPPGTHPRG</sequence>
<dbReference type="Proteomes" id="UP000004217">
    <property type="component" value="Unassembled WGS sequence"/>
</dbReference>
<evidence type="ECO:0000313" key="3">
    <source>
        <dbReference type="Proteomes" id="UP000004217"/>
    </source>
</evidence>
<accession>G2G552</accession>
<reference evidence="2 3" key="1">
    <citation type="submission" date="2011-08" db="EMBL/GenBank/DDBJ databases">
        <authorList>
            <person name="Lin Y."/>
            <person name="Hao X."/>
            <person name="Johnstone L."/>
            <person name="Miller S.J."/>
            <person name="Wei G."/>
            <person name="Rensing C."/>
        </authorList>
    </citation>
    <scope>NUCLEOTIDE SEQUENCE [LARGE SCALE GENOMIC DNA]</scope>
    <source>
        <strain evidence="2 3">K42</strain>
    </source>
</reference>
<evidence type="ECO:0000256" key="1">
    <source>
        <dbReference type="SAM" id="MobiDB-lite"/>
    </source>
</evidence>
<dbReference type="EMBL" id="AGBF01000004">
    <property type="protein sequence ID" value="EGX61490.1"/>
    <property type="molecule type" value="Genomic_DNA"/>
</dbReference>
<dbReference type="PATRIC" id="fig|700597.3.peg.583"/>
<organism evidence="2 3">
    <name type="scientific">Streptomyces zinciresistens K42</name>
    <dbReference type="NCBI Taxonomy" id="700597"/>
    <lineage>
        <taxon>Bacteria</taxon>
        <taxon>Bacillati</taxon>
        <taxon>Actinomycetota</taxon>
        <taxon>Actinomycetes</taxon>
        <taxon>Kitasatosporales</taxon>
        <taxon>Streptomycetaceae</taxon>
        <taxon>Streptomyces</taxon>
    </lineage>
</organism>
<name>G2G552_9ACTN</name>
<evidence type="ECO:0000313" key="2">
    <source>
        <dbReference type="EMBL" id="EGX61490.1"/>
    </source>
</evidence>